<feature type="chain" id="PRO_5041381963" evidence="1">
    <location>
        <begin position="20"/>
        <end position="229"/>
    </location>
</feature>
<accession>A0AA38IU27</accession>
<dbReference type="PANTHER" id="PTHR31649">
    <property type="entry name" value="AGAP009604-PA"/>
    <property type="match status" value="1"/>
</dbReference>
<keyword evidence="3" id="KW-1185">Reference proteome</keyword>
<evidence type="ECO:0000313" key="2">
    <source>
        <dbReference type="EMBL" id="KAJ3660739.1"/>
    </source>
</evidence>
<dbReference type="EMBL" id="JALNTZ010000002">
    <property type="protein sequence ID" value="KAJ3660739.1"/>
    <property type="molecule type" value="Genomic_DNA"/>
</dbReference>
<dbReference type="AlphaFoldDB" id="A0AA38IU27"/>
<name>A0AA38IU27_9CUCU</name>
<evidence type="ECO:0000256" key="1">
    <source>
        <dbReference type="SAM" id="SignalP"/>
    </source>
</evidence>
<reference evidence="2" key="1">
    <citation type="journal article" date="2023" name="G3 (Bethesda)">
        <title>Whole genome assemblies of Zophobas morio and Tenebrio molitor.</title>
        <authorList>
            <person name="Kaur S."/>
            <person name="Stinson S.A."/>
            <person name="diCenzo G.C."/>
        </authorList>
    </citation>
    <scope>NUCLEOTIDE SEQUENCE</scope>
    <source>
        <strain evidence="2">QUZm001</strain>
    </source>
</reference>
<sequence length="229" mass="25862">MALSVWSLLLFFQLTLVLGNNWNCANYYWRDYFGTIPYDAIPVGKDHQGDNRYIGLVYNRGYELLPANVLPKEGIAQATAYTSVLNSTEYLKILCGPYKRAFVWFRVENPSTFHSSNYPNLIPGGSEVGKKVFITRVFYNGEAIVGKMHEGGNQLGTPFPVGDTIKYTYPYEVLGSMPFIRESCVKWTKAQVQEDRLRSSGSGSDRSRVFTAGPLCPGYRRVSPEMYTN</sequence>
<comment type="caution">
    <text evidence="2">The sequence shown here is derived from an EMBL/GenBank/DDBJ whole genome shotgun (WGS) entry which is preliminary data.</text>
</comment>
<gene>
    <name evidence="2" type="ORF">Zmor_005174</name>
</gene>
<organism evidence="2 3">
    <name type="scientific">Zophobas morio</name>
    <dbReference type="NCBI Taxonomy" id="2755281"/>
    <lineage>
        <taxon>Eukaryota</taxon>
        <taxon>Metazoa</taxon>
        <taxon>Ecdysozoa</taxon>
        <taxon>Arthropoda</taxon>
        <taxon>Hexapoda</taxon>
        <taxon>Insecta</taxon>
        <taxon>Pterygota</taxon>
        <taxon>Neoptera</taxon>
        <taxon>Endopterygota</taxon>
        <taxon>Coleoptera</taxon>
        <taxon>Polyphaga</taxon>
        <taxon>Cucujiformia</taxon>
        <taxon>Tenebrionidae</taxon>
        <taxon>Zophobas</taxon>
    </lineage>
</organism>
<evidence type="ECO:0000313" key="3">
    <source>
        <dbReference type="Proteomes" id="UP001168821"/>
    </source>
</evidence>
<dbReference type="Proteomes" id="UP001168821">
    <property type="component" value="Unassembled WGS sequence"/>
</dbReference>
<protein>
    <submittedName>
        <fullName evidence="2">Uncharacterized protein</fullName>
    </submittedName>
</protein>
<dbReference type="InterPro" id="IPR006616">
    <property type="entry name" value="DM9_repeat"/>
</dbReference>
<dbReference type="Pfam" id="PF11901">
    <property type="entry name" value="DM9"/>
    <property type="match status" value="1"/>
</dbReference>
<keyword evidence="1" id="KW-0732">Signal</keyword>
<proteinExistence type="predicted"/>
<dbReference type="PANTHER" id="PTHR31649:SF10">
    <property type="entry name" value="IP19903P-RELATED"/>
    <property type="match status" value="1"/>
</dbReference>
<feature type="signal peptide" evidence="1">
    <location>
        <begin position="1"/>
        <end position="19"/>
    </location>
</feature>